<reference evidence="2 3" key="1">
    <citation type="submission" date="2021-06" db="EMBL/GenBank/DDBJ databases">
        <authorList>
            <person name="Palmer J.M."/>
        </authorList>
    </citation>
    <scope>NUCLEOTIDE SEQUENCE [LARGE SCALE GENOMIC DNA]</scope>
    <source>
        <strain evidence="2 3">AS_MEX2019</strain>
        <tissue evidence="2">Muscle</tissue>
    </source>
</reference>
<accession>A0ABV0ZRF8</accession>
<gene>
    <name evidence="2" type="ORF">AMECASPLE_030419</name>
</gene>
<protein>
    <submittedName>
        <fullName evidence="2">Uncharacterized protein</fullName>
    </submittedName>
</protein>
<organism evidence="2 3">
    <name type="scientific">Ameca splendens</name>
    <dbReference type="NCBI Taxonomy" id="208324"/>
    <lineage>
        <taxon>Eukaryota</taxon>
        <taxon>Metazoa</taxon>
        <taxon>Chordata</taxon>
        <taxon>Craniata</taxon>
        <taxon>Vertebrata</taxon>
        <taxon>Euteleostomi</taxon>
        <taxon>Actinopterygii</taxon>
        <taxon>Neopterygii</taxon>
        <taxon>Teleostei</taxon>
        <taxon>Neoteleostei</taxon>
        <taxon>Acanthomorphata</taxon>
        <taxon>Ovalentaria</taxon>
        <taxon>Atherinomorphae</taxon>
        <taxon>Cyprinodontiformes</taxon>
        <taxon>Goodeidae</taxon>
        <taxon>Ameca</taxon>
    </lineage>
</organism>
<evidence type="ECO:0000256" key="1">
    <source>
        <dbReference type="SAM" id="MobiDB-lite"/>
    </source>
</evidence>
<evidence type="ECO:0000313" key="2">
    <source>
        <dbReference type="EMBL" id="MEQ2308651.1"/>
    </source>
</evidence>
<comment type="caution">
    <text evidence="2">The sequence shown here is derived from an EMBL/GenBank/DDBJ whole genome shotgun (WGS) entry which is preliminary data.</text>
</comment>
<evidence type="ECO:0000313" key="3">
    <source>
        <dbReference type="Proteomes" id="UP001469553"/>
    </source>
</evidence>
<feature type="region of interest" description="Disordered" evidence="1">
    <location>
        <begin position="1"/>
        <end position="35"/>
    </location>
</feature>
<proteinExistence type="predicted"/>
<sequence length="105" mass="12147">MGGRWGTPWTGHQSIAGQHRHTRDKQPCTHSFMPMGNIEKPINLIVMFLDRSTRREPTHAQGEHADFKQRVERLGVEPRTFLLQGNSANHCTTVQHQFHNNRLIK</sequence>
<name>A0ABV0ZRF8_9TELE</name>
<keyword evidence="3" id="KW-1185">Reference proteome</keyword>
<dbReference type="Proteomes" id="UP001469553">
    <property type="component" value="Unassembled WGS sequence"/>
</dbReference>
<dbReference type="EMBL" id="JAHRIP010069457">
    <property type="protein sequence ID" value="MEQ2308651.1"/>
    <property type="molecule type" value="Genomic_DNA"/>
</dbReference>